<gene>
    <name evidence="9" type="ORF">AB3G35_15995</name>
</gene>
<dbReference type="SMART" id="SM00364">
    <property type="entry name" value="LRR_BAC"/>
    <property type="match status" value="4"/>
</dbReference>
<dbReference type="PANTHER" id="PTHR48051:SF1">
    <property type="entry name" value="RAS SUPPRESSOR PROTEIN 1"/>
    <property type="match status" value="1"/>
</dbReference>
<evidence type="ECO:0000259" key="8">
    <source>
        <dbReference type="PROSITE" id="PS52053"/>
    </source>
</evidence>
<dbReference type="GO" id="GO:0016567">
    <property type="term" value="P:protein ubiquitination"/>
    <property type="evidence" value="ECO:0007669"/>
    <property type="project" value="InterPro"/>
</dbReference>
<organism evidence="9">
    <name type="scientific">Pseudomonas sp. WC2401</name>
    <dbReference type="NCBI Taxonomy" id="3234143"/>
    <lineage>
        <taxon>Bacteria</taxon>
        <taxon>Pseudomonadati</taxon>
        <taxon>Pseudomonadota</taxon>
        <taxon>Gammaproteobacteria</taxon>
        <taxon>Pseudomonadales</taxon>
        <taxon>Pseudomonadaceae</taxon>
        <taxon>Pseudomonas</taxon>
    </lineage>
</organism>
<dbReference type="InterPro" id="IPR050216">
    <property type="entry name" value="LRR_domain-containing"/>
</dbReference>
<dbReference type="Pfam" id="PF14496">
    <property type="entry name" value="NEL"/>
    <property type="match status" value="1"/>
</dbReference>
<evidence type="ECO:0000256" key="5">
    <source>
        <dbReference type="ARBA" id="ARBA00023026"/>
    </source>
</evidence>
<comment type="similarity">
    <text evidence="6">Belongs to the LRR-containing bacterial E3 ligase family.</text>
</comment>
<proteinExistence type="inferred from homology"/>
<dbReference type="InterPro" id="IPR003591">
    <property type="entry name" value="Leu-rich_rpt_typical-subtyp"/>
</dbReference>
<comment type="catalytic activity">
    <reaction evidence="1">
        <text>S-ubiquitinyl-[E2 ubiquitin-conjugating enzyme]-L-cysteine + [acceptor protein]-L-lysine = [E2 ubiquitin-conjugating enzyme]-L-cysteine + N(6)-ubiquitinyl-[acceptor protein]-L-lysine.</text>
        <dbReference type="EC" id="2.3.2.27"/>
    </reaction>
</comment>
<sequence>MDSLHSPAESGPYDTFISNKMPAWVKHTVADDIKRLKPGLFPGYTAPADADNRFARAPSWQIQALLASQLRSRAANQALALALGHLQGITQFAEPRLQEALQSHQGQGRAMDINSDRLFYLRRNRPVQQQTLLQAALSNFEGNEDFNQRVAGQVSALAPPGALPVERFVPQTGPDYPAMLADSLVHGSGWPVDKVKQELDNLNPVAGFSYQQTLPMSPQVFSQICRALDLGEQYQAHLNEVFDPPAVRSLMIRAQIELLAVRLHTALIQGHVSQAAHAMVMALLQRQRDPQLYGKPVAFNRLQIYGMTLDEVLVIGPYRSRWPVLEWEHTGLDGVPVMKKPDMEPVVVYIPGALVTPLKEYPSFEAFQYELGLNLRDPGCRQLIASLLPQGSAGAFMARLNQHLYQTRPDPAGQVPPVYVDEVDLKLALVGMDTPAHELFTTLNRQHLARLKANARVLAVPTADADSKLLQERLEYYLGIGLDTLNVAAFFIPGAGEVMMAVMALQMGMDVCHGIEAWNVGDVQQAWSHMESIALNIAVTGVTGAAGQVIGGRLAKATARWGEGLVPIVLPDGQTRLWRPELEPYRCAESFDPQVEPNALGQYRLEGKTYVRIDRHFYEQVYDPKLDAWRVRHPGDNSAYQPLLKHNHAGAWRHSHEQPLQWQRLTLLRRLGHETRFFDDQVLVQIGDVSGVTDEELRRVHMDGLPVPALLQDTLAQFRAAREPGGRANGARGAAVDSGGPDLERLRRRFPMLTGNAAREVLGYAAASDLARLRLTGQGSRELDDLARYYAQQARLNRALAGLYVPELASVDSERLAIEARLHANGLLGTAQDEAMAAYATSHRNEMAGALHMRPIRAMPGWQRLNGKVGYALSGRGAGAEVTPSLISRVRDIYPNLSDEQAEVFVREHMASAQTDRQIFDFLAARQRELDALRATLENWASAANGPLNQRVRRLTADRLVTCWRQGLQRSEQPFAYLDLGFDLSAAGDFPVLEADFSHVRTLKLSADLLLSEPDGGLVKRFGAVRSLELSIEQGQMPAVADALTQLPTVTQLSLEASWQGFPRAFLARLEGLARLESLTLKGTVGTLDASGWPQLRLLRVSGRLEHWPAGVLELAHLESLDLFGTSLKTLPDELFAGHPRLWRGLLLDWSGIEARTAMKACEYLRENPATGVDLHMWSSAYCSGCLTRFLPRDRQFARSLMASLGQDENAVARLLERVNGLQAEHQALTDGINAWIEGEPTSADTLFRRKAGERLLRCWRAGLEPRLGLEESAAGPSWRATPGVQTLDLAGDPISDLPVLPGQAAFAHVHSLNLSELGLGVELLDRFLVSFEHVRELNLSRNGLDTLPQALGELHQLTGLNLAHNELIITPAVQTRLNGLTRLERLNLQGNRVTVLDVSTMTRLESLDLSHTGIKSWPAGVLELPRLRQLDLNSSAVRTVPDALLSGHDGLLQGTRLNGCSLTAQSCADLLTYARRTGRDRVGNIATGLLAAGRTGGSPEYFPVLVNDQPDLLLADGPVFSPDEVVPVPAPVFEPGNPSSSRTALLQQVNPDLSLQDAVACLDRWQAEGMAVLDIDARLGELHRQHQVLIQRLNDWINTPGHREGGRWVSAVDRRRAADRLMGSWRQGVTAARGDEGQTLDFSDLCLGDIPALSVAQEHVTTLNLSGVRITARGTQAFISEFPALRSLHLNNNQLSRLPEGLGSLQNLSRLEASRNHLQAEDSYGPLRSLAHLQWLDLSYNRLASFDLSGMNQLQTLNLQGNRLVRWPTRALTTPTLTTLNLSGNQIENIPVELFEGDNDGLMAHTDLSNNPLSAAGYETLRDYIDFSGNDMGLSPEDIDDGLAYSDNSSDSDNEQGPAPVGDENLDHLDDLSPAQVAQQKTRWLQGVAQDSPLQGIWDGLWARSEGRGLFYLLDQLQFTQDFIQDRAGLTQRVLNVLQAAASDTRLCDELFVMGRSDVTCGDGRILLFSDLEVKVYEFNALKSVVAGQEGPALLALTRRLFRLGQLEDIAQMACLNRRGADIAEVRLAYRISLGKRLDLPSQPKDMHYRHAAKVSALDIESAYLKIKAAESSPAFMAQLLEQDYWTSYLKRQYPQAFVELEQRFAQEHKALEERHADLGDDYQRDINDLDEEKKSEERQLRERLTEQAISSIEGA</sequence>
<evidence type="ECO:0000256" key="4">
    <source>
        <dbReference type="ARBA" id="ARBA00022737"/>
    </source>
</evidence>
<dbReference type="Pfam" id="PF20178">
    <property type="entry name" value="ToxA_N"/>
    <property type="match status" value="1"/>
</dbReference>
<accession>A0AB39WRN4</accession>
<evidence type="ECO:0000256" key="2">
    <source>
        <dbReference type="ARBA" id="ARBA00012483"/>
    </source>
</evidence>
<keyword evidence="6" id="KW-1035">Host cytoplasm</keyword>
<feature type="region of interest" description="Disordered" evidence="7">
    <location>
        <begin position="2117"/>
        <end position="2157"/>
    </location>
</feature>
<comment type="PTM">
    <text evidence="6">Ubiquitinated in the presence of host E1 ubiquitin-activating enzyme, E2 ubiquitin-conjugating enzyme and ubiquitin.</text>
</comment>
<dbReference type="InterPro" id="IPR032675">
    <property type="entry name" value="LRR_dom_sf"/>
</dbReference>
<evidence type="ECO:0000256" key="7">
    <source>
        <dbReference type="SAM" id="MobiDB-lite"/>
    </source>
</evidence>
<keyword evidence="5" id="KW-0843">Virulence</keyword>
<keyword evidence="6" id="KW-0832">Ubl conjugation</keyword>
<dbReference type="Gene3D" id="1.20.58.360">
    <property type="entry name" value="Shigella T3SS effector IpaH defines"/>
    <property type="match status" value="1"/>
</dbReference>
<dbReference type="GO" id="GO:0005737">
    <property type="term" value="C:cytoplasm"/>
    <property type="evidence" value="ECO:0007669"/>
    <property type="project" value="TreeGrafter"/>
</dbReference>
<dbReference type="Pfam" id="PF00560">
    <property type="entry name" value="LRR_1"/>
    <property type="match status" value="1"/>
</dbReference>
<dbReference type="InterPro" id="IPR029487">
    <property type="entry name" value="NEL_dom"/>
</dbReference>
<evidence type="ECO:0000256" key="6">
    <source>
        <dbReference type="PROSITE-ProRule" id="PRU01398"/>
    </source>
</evidence>
<feature type="domain" description="NEL" evidence="8">
    <location>
        <begin position="1877"/>
        <end position="2157"/>
    </location>
</feature>
<keyword evidence="4" id="KW-0677">Repeat</keyword>
<feature type="active site" description="Glycyl thioester intermediate" evidence="6">
    <location>
        <position position="1962"/>
    </location>
</feature>
<evidence type="ECO:0000256" key="3">
    <source>
        <dbReference type="ARBA" id="ARBA00022614"/>
    </source>
</evidence>
<dbReference type="PROSITE" id="PS51450">
    <property type="entry name" value="LRR"/>
    <property type="match status" value="3"/>
</dbReference>
<dbReference type="SMART" id="SM00369">
    <property type="entry name" value="LRR_TYP"/>
    <property type="match status" value="8"/>
</dbReference>
<dbReference type="Gene3D" id="3.80.10.10">
    <property type="entry name" value="Ribonuclease Inhibitor"/>
    <property type="match status" value="3"/>
</dbReference>
<feature type="compositionally biased region" description="Basic and acidic residues" evidence="7">
    <location>
        <begin position="2117"/>
        <end position="2147"/>
    </location>
</feature>
<dbReference type="EMBL" id="CP165623">
    <property type="protein sequence ID" value="XDV04576.1"/>
    <property type="molecule type" value="Genomic_DNA"/>
</dbReference>
<dbReference type="InterPro" id="IPR046673">
    <property type="entry name" value="ToxA_N"/>
</dbReference>
<keyword evidence="3" id="KW-0433">Leucine-rich repeat</keyword>
<dbReference type="EC" id="2.3.2.27" evidence="2"/>
<evidence type="ECO:0000256" key="1">
    <source>
        <dbReference type="ARBA" id="ARBA00000900"/>
    </source>
</evidence>
<evidence type="ECO:0000313" key="9">
    <source>
        <dbReference type="EMBL" id="XDV04576.1"/>
    </source>
</evidence>
<protein>
    <recommendedName>
        <fullName evidence="2">RING-type E3 ubiquitin transferase</fullName>
        <ecNumber evidence="2">2.3.2.27</ecNumber>
    </recommendedName>
</protein>
<dbReference type="GO" id="GO:0061630">
    <property type="term" value="F:ubiquitin protein ligase activity"/>
    <property type="evidence" value="ECO:0007669"/>
    <property type="project" value="UniProtKB-EC"/>
</dbReference>
<dbReference type="GO" id="GO:0005576">
    <property type="term" value="C:extracellular region"/>
    <property type="evidence" value="ECO:0007669"/>
    <property type="project" value="UniProtKB-UniRule"/>
</dbReference>
<dbReference type="RefSeq" id="WP_369781755.1">
    <property type="nucleotide sequence ID" value="NZ_CP165623.1"/>
</dbReference>
<dbReference type="Pfam" id="PF13855">
    <property type="entry name" value="LRR_8"/>
    <property type="match status" value="1"/>
</dbReference>
<dbReference type="InterPro" id="IPR001611">
    <property type="entry name" value="Leu-rich_rpt"/>
</dbReference>
<keyword evidence="6" id="KW-0833">Ubl conjugation pathway</keyword>
<dbReference type="PROSITE" id="PS52053">
    <property type="entry name" value="NEL"/>
    <property type="match status" value="1"/>
</dbReference>
<keyword evidence="6" id="KW-0808">Transferase</keyword>
<keyword evidence="6" id="KW-0964">Secreted</keyword>
<name>A0AB39WRN4_9PSED</name>
<feature type="region of interest" description="Disordered" evidence="7">
    <location>
        <begin position="1837"/>
        <end position="1868"/>
    </location>
</feature>
<reference evidence="9" key="1">
    <citation type="submission" date="2024-07" db="EMBL/GenBank/DDBJ databases">
        <authorList>
            <person name="Biller S.J."/>
        </authorList>
    </citation>
    <scope>NUCLEOTIDE SEQUENCE</scope>
    <source>
        <strain evidence="9">WC2401</strain>
    </source>
</reference>
<dbReference type="SUPFAM" id="SSF52058">
    <property type="entry name" value="L domain-like"/>
    <property type="match status" value="2"/>
</dbReference>
<dbReference type="PANTHER" id="PTHR48051">
    <property type="match status" value="1"/>
</dbReference>